<dbReference type="EMBL" id="JAFBCF010000001">
    <property type="protein sequence ID" value="MBM7798972.1"/>
    <property type="molecule type" value="Genomic_DNA"/>
</dbReference>
<feature type="transmembrane region" description="Helical" evidence="5">
    <location>
        <begin position="260"/>
        <end position="278"/>
    </location>
</feature>
<dbReference type="PROSITE" id="PS50928">
    <property type="entry name" value="ABC_TM1"/>
    <property type="match status" value="1"/>
</dbReference>
<dbReference type="InterPro" id="IPR025966">
    <property type="entry name" value="OppC_N"/>
</dbReference>
<dbReference type="RefSeq" id="WP_204917459.1">
    <property type="nucleotide sequence ID" value="NZ_BAAAQP010000002.1"/>
</dbReference>
<evidence type="ECO:0000259" key="7">
    <source>
        <dbReference type="PROSITE" id="PS50928"/>
    </source>
</evidence>
<feature type="transmembrane region" description="Helical" evidence="5">
    <location>
        <begin position="366"/>
        <end position="386"/>
    </location>
</feature>
<evidence type="ECO:0000256" key="5">
    <source>
        <dbReference type="RuleBase" id="RU363032"/>
    </source>
</evidence>
<dbReference type="Proteomes" id="UP000704762">
    <property type="component" value="Unassembled WGS sequence"/>
</dbReference>
<feature type="transmembrane region" description="Helical" evidence="5">
    <location>
        <begin position="310"/>
        <end position="330"/>
    </location>
</feature>
<comment type="similarity">
    <text evidence="5">Belongs to the binding-protein-dependent transport system permease family.</text>
</comment>
<feature type="region of interest" description="Disordered" evidence="6">
    <location>
        <begin position="1"/>
        <end position="23"/>
    </location>
</feature>
<dbReference type="PANTHER" id="PTHR43839:SF3">
    <property type="entry name" value="OLIGOPEPTIDE ABC TRANSPORTER, PERMEASE PROTEIN"/>
    <property type="match status" value="1"/>
</dbReference>
<keyword evidence="9" id="KW-1185">Reference proteome</keyword>
<evidence type="ECO:0000313" key="8">
    <source>
        <dbReference type="EMBL" id="MBM7798972.1"/>
    </source>
</evidence>
<keyword evidence="2 5" id="KW-0812">Transmembrane</keyword>
<organism evidence="8 9">
    <name type="scientific">Microlunatus panaciterrae</name>
    <dbReference type="NCBI Taxonomy" id="400768"/>
    <lineage>
        <taxon>Bacteria</taxon>
        <taxon>Bacillati</taxon>
        <taxon>Actinomycetota</taxon>
        <taxon>Actinomycetes</taxon>
        <taxon>Propionibacteriales</taxon>
        <taxon>Propionibacteriaceae</taxon>
        <taxon>Microlunatus</taxon>
    </lineage>
</organism>
<evidence type="ECO:0000256" key="3">
    <source>
        <dbReference type="ARBA" id="ARBA00022989"/>
    </source>
</evidence>
<accession>A0ABS2RK77</accession>
<gene>
    <name evidence="8" type="ORF">JOE57_001893</name>
</gene>
<keyword evidence="5" id="KW-0813">Transport</keyword>
<feature type="transmembrane region" description="Helical" evidence="5">
    <location>
        <begin position="57"/>
        <end position="79"/>
    </location>
</feature>
<feature type="domain" description="ABC transmembrane type-1" evidence="7">
    <location>
        <begin position="191"/>
        <end position="387"/>
    </location>
</feature>
<evidence type="ECO:0000256" key="4">
    <source>
        <dbReference type="ARBA" id="ARBA00023136"/>
    </source>
</evidence>
<proteinExistence type="inferred from homology"/>
<dbReference type="PANTHER" id="PTHR43839">
    <property type="entry name" value="OPPC IN A BINDING PROTEIN-DEPENDENT TRANSPORT SYSTEM"/>
    <property type="match status" value="1"/>
</dbReference>
<feature type="transmembrane region" description="Helical" evidence="5">
    <location>
        <begin position="233"/>
        <end position="254"/>
    </location>
</feature>
<evidence type="ECO:0000313" key="9">
    <source>
        <dbReference type="Proteomes" id="UP000704762"/>
    </source>
</evidence>
<reference evidence="8 9" key="1">
    <citation type="submission" date="2021-01" db="EMBL/GenBank/DDBJ databases">
        <title>Sequencing the genomes of 1000 actinobacteria strains.</title>
        <authorList>
            <person name="Klenk H.-P."/>
        </authorList>
    </citation>
    <scope>NUCLEOTIDE SEQUENCE [LARGE SCALE GENOMIC DNA]</scope>
    <source>
        <strain evidence="8 9">DSM 18662</strain>
    </source>
</reference>
<name>A0ABS2RK77_9ACTN</name>
<evidence type="ECO:0000256" key="6">
    <source>
        <dbReference type="SAM" id="MobiDB-lite"/>
    </source>
</evidence>
<dbReference type="Pfam" id="PF12911">
    <property type="entry name" value="OppC_N"/>
    <property type="match status" value="1"/>
</dbReference>
<dbReference type="InterPro" id="IPR035906">
    <property type="entry name" value="MetI-like_sf"/>
</dbReference>
<dbReference type="SUPFAM" id="SSF161098">
    <property type="entry name" value="MetI-like"/>
    <property type="match status" value="1"/>
</dbReference>
<keyword evidence="3 5" id="KW-1133">Transmembrane helix</keyword>
<dbReference type="InterPro" id="IPR000515">
    <property type="entry name" value="MetI-like"/>
</dbReference>
<protein>
    <submittedName>
        <fullName evidence="8">Peptide/nickel transport system permease protein</fullName>
    </submittedName>
</protein>
<keyword evidence="4 5" id="KW-0472">Membrane</keyword>
<dbReference type="Pfam" id="PF00528">
    <property type="entry name" value="BPD_transp_1"/>
    <property type="match status" value="1"/>
</dbReference>
<dbReference type="CDD" id="cd06261">
    <property type="entry name" value="TM_PBP2"/>
    <property type="match status" value="1"/>
</dbReference>
<evidence type="ECO:0000256" key="1">
    <source>
        <dbReference type="ARBA" id="ARBA00004141"/>
    </source>
</evidence>
<evidence type="ECO:0000256" key="2">
    <source>
        <dbReference type="ARBA" id="ARBA00022692"/>
    </source>
</evidence>
<feature type="transmembrane region" description="Helical" evidence="5">
    <location>
        <begin position="193"/>
        <end position="221"/>
    </location>
</feature>
<comment type="subcellular location">
    <subcellularLocation>
        <location evidence="5">Cell membrane</location>
        <topology evidence="5">Multi-pass membrane protein</topology>
    </subcellularLocation>
    <subcellularLocation>
        <location evidence="1">Membrane</location>
        <topology evidence="1">Multi-pass membrane protein</topology>
    </subcellularLocation>
</comment>
<dbReference type="Gene3D" id="1.10.3720.10">
    <property type="entry name" value="MetI-like"/>
    <property type="match status" value="1"/>
</dbReference>
<comment type="caution">
    <text evidence="8">The sequence shown here is derived from an EMBL/GenBank/DDBJ whole genome shotgun (WGS) entry which is preliminary data.</text>
</comment>
<sequence>MTEHPSNVGVDPALDPPAEPTSRSEPLLIKEAPAAEEAIYTASQSELVWRAFKKHKLAMVGAVVVILFYLIALFAEFLAPFNTDNFDQNYAYAPPQRIHFLDTSDGVDFGLYVNGYTAKVNPETLAVQYQTDKSVKIPLQLFDRSAEPYRMWGLFEGNVHLIGPVDNKQPMYLLGSDRNGRDMLSRVTYGTRVSMTIGLVGVTMAFVLGVVLGGVSGYLGGKIDTVIQRIVEFFMSVPSLPLWLGLAAAVPSGWGALQRYFAITSILAIFAWTDLARVTRGRFMSLREEEFITSARLDGNRPHRIIFRHLLPLFTSHLIASLTLSIPSMILAETALSFLGLGLQPPVVSWGVLLQESQNIRTVATAPWLMLPGLAVVVAVLALNFVGDGLRDAADPYKQ</sequence>